<dbReference type="AlphaFoldDB" id="A0A9D9HEU8"/>
<dbReference type="EMBL" id="JADIMI010000015">
    <property type="protein sequence ID" value="MBO8451605.1"/>
    <property type="molecule type" value="Genomic_DNA"/>
</dbReference>
<accession>A0A9D9HEU8</accession>
<proteinExistence type="predicted"/>
<keyword evidence="1 3" id="KW-0436">Ligase</keyword>
<dbReference type="GO" id="GO:0005737">
    <property type="term" value="C:cytoplasm"/>
    <property type="evidence" value="ECO:0007669"/>
    <property type="project" value="TreeGrafter"/>
</dbReference>
<dbReference type="GO" id="GO:0004077">
    <property type="term" value="F:biotin--[biotin carboxyl-carrier protein] ligase activity"/>
    <property type="evidence" value="ECO:0007669"/>
    <property type="project" value="UniProtKB-EC"/>
</dbReference>
<feature type="domain" description="BPL/LPL catalytic" evidence="2">
    <location>
        <begin position="1"/>
        <end position="184"/>
    </location>
</feature>
<comment type="caution">
    <text evidence="3">The sequence shown here is derived from an EMBL/GenBank/DDBJ whole genome shotgun (WGS) entry which is preliminary data.</text>
</comment>
<gene>
    <name evidence="3" type="ORF">IAC06_01805</name>
</gene>
<name>A0A9D9HEU8_9BACT</name>
<dbReference type="InterPro" id="IPR004408">
    <property type="entry name" value="Biotin_CoA_COase_ligase"/>
</dbReference>
<dbReference type="PANTHER" id="PTHR12835">
    <property type="entry name" value="BIOTIN PROTEIN LIGASE"/>
    <property type="match status" value="1"/>
</dbReference>
<evidence type="ECO:0000256" key="1">
    <source>
        <dbReference type="ARBA" id="ARBA00022598"/>
    </source>
</evidence>
<dbReference type="InterPro" id="IPR004143">
    <property type="entry name" value="BPL_LPL_catalytic"/>
</dbReference>
<dbReference type="InterPro" id="IPR045864">
    <property type="entry name" value="aa-tRNA-synth_II/BPL/LPL"/>
</dbReference>
<sequence>MKRDYHIIWHRTIDSTNSEAARHISDIDNLSVIAAVEQTAGRGQRGNRWTADAGENLTFSVVIRPGSDGIPPVAASGQFVISEVAALAVSGYLETKGIGSKIKWPNDIYCSDRKICGILIENCISDGLLKWSVVGTGINLAQTVFPSDVPNPTSVKLETGMEFLPESELPIYLEKLDALLDILALPDGEAIIRRMYLERMYRRGERHLYSSAKDGLFYAEITGIAADGCLEVKTDDGRTGEFAFKEIKYVIDERVTP</sequence>
<evidence type="ECO:0000313" key="4">
    <source>
        <dbReference type="Proteomes" id="UP000823661"/>
    </source>
</evidence>
<dbReference type="CDD" id="cd16442">
    <property type="entry name" value="BPL"/>
    <property type="match status" value="1"/>
</dbReference>
<dbReference type="Proteomes" id="UP000823661">
    <property type="component" value="Unassembled WGS sequence"/>
</dbReference>
<dbReference type="EC" id="6.3.4.15" evidence="3"/>
<dbReference type="PROSITE" id="PS51733">
    <property type="entry name" value="BPL_LPL_CATALYTIC"/>
    <property type="match status" value="1"/>
</dbReference>
<evidence type="ECO:0000313" key="3">
    <source>
        <dbReference type="EMBL" id="MBO8451605.1"/>
    </source>
</evidence>
<evidence type="ECO:0000259" key="2">
    <source>
        <dbReference type="PROSITE" id="PS51733"/>
    </source>
</evidence>
<dbReference type="NCBIfam" id="TIGR00121">
    <property type="entry name" value="birA_ligase"/>
    <property type="match status" value="1"/>
</dbReference>
<reference evidence="3" key="2">
    <citation type="journal article" date="2021" name="PeerJ">
        <title>Extensive microbial diversity within the chicken gut microbiome revealed by metagenomics and culture.</title>
        <authorList>
            <person name="Gilroy R."/>
            <person name="Ravi A."/>
            <person name="Getino M."/>
            <person name="Pursley I."/>
            <person name="Horton D.L."/>
            <person name="Alikhan N.F."/>
            <person name="Baker D."/>
            <person name="Gharbi K."/>
            <person name="Hall N."/>
            <person name="Watson M."/>
            <person name="Adriaenssens E.M."/>
            <person name="Foster-Nyarko E."/>
            <person name="Jarju S."/>
            <person name="Secka A."/>
            <person name="Antonio M."/>
            <person name="Oren A."/>
            <person name="Chaudhuri R.R."/>
            <person name="La Ragione R."/>
            <person name="Hildebrand F."/>
            <person name="Pallen M.J."/>
        </authorList>
    </citation>
    <scope>NUCLEOTIDE SEQUENCE</scope>
    <source>
        <strain evidence="3">B1-20833</strain>
    </source>
</reference>
<dbReference type="Gene3D" id="3.30.930.10">
    <property type="entry name" value="Bira Bifunctional Protein, Domain 2"/>
    <property type="match status" value="1"/>
</dbReference>
<protein>
    <submittedName>
        <fullName evidence="3">Biotin--[acetyl-CoA-carboxylase] ligase</fullName>
        <ecNumber evidence="3">6.3.4.15</ecNumber>
    </submittedName>
</protein>
<dbReference type="PANTHER" id="PTHR12835:SF5">
    <property type="entry name" value="BIOTIN--PROTEIN LIGASE"/>
    <property type="match status" value="1"/>
</dbReference>
<dbReference type="Pfam" id="PF03099">
    <property type="entry name" value="BPL_LplA_LipB"/>
    <property type="match status" value="1"/>
</dbReference>
<dbReference type="SUPFAM" id="SSF55681">
    <property type="entry name" value="Class II aaRS and biotin synthetases"/>
    <property type="match status" value="1"/>
</dbReference>
<organism evidence="3 4">
    <name type="scientific">Candidatus Cryptobacteroides intestinavium</name>
    <dbReference type="NCBI Taxonomy" id="2840766"/>
    <lineage>
        <taxon>Bacteria</taxon>
        <taxon>Pseudomonadati</taxon>
        <taxon>Bacteroidota</taxon>
        <taxon>Bacteroidia</taxon>
        <taxon>Bacteroidales</taxon>
        <taxon>Candidatus Cryptobacteroides</taxon>
    </lineage>
</organism>
<reference evidence="3" key="1">
    <citation type="submission" date="2020-10" db="EMBL/GenBank/DDBJ databases">
        <authorList>
            <person name="Gilroy R."/>
        </authorList>
    </citation>
    <scope>NUCLEOTIDE SEQUENCE</scope>
    <source>
        <strain evidence="3">B1-20833</strain>
    </source>
</reference>